<evidence type="ECO:0000313" key="3">
    <source>
        <dbReference type="Proteomes" id="UP000633509"/>
    </source>
</evidence>
<reference evidence="2 3" key="1">
    <citation type="submission" date="2020-10" db="EMBL/GenBank/DDBJ databases">
        <title>Sequencing the genomes of 1000 actinobacteria strains.</title>
        <authorList>
            <person name="Klenk H.-P."/>
        </authorList>
    </citation>
    <scope>NUCLEOTIDE SEQUENCE [LARGE SCALE GENOMIC DNA]</scope>
    <source>
        <strain evidence="2 3">DSM 43173</strain>
    </source>
</reference>
<dbReference type="Proteomes" id="UP000633509">
    <property type="component" value="Unassembled WGS sequence"/>
</dbReference>
<keyword evidence="1" id="KW-1133">Transmembrane helix</keyword>
<feature type="transmembrane region" description="Helical" evidence="1">
    <location>
        <begin position="12"/>
        <end position="41"/>
    </location>
</feature>
<dbReference type="RefSeq" id="WP_192790560.1">
    <property type="nucleotide sequence ID" value="NZ_JADBEK010000001.1"/>
</dbReference>
<keyword evidence="1" id="KW-0472">Membrane</keyword>
<evidence type="ECO:0000313" key="2">
    <source>
        <dbReference type="EMBL" id="MBE1590737.1"/>
    </source>
</evidence>
<sequence>MARRAMPLTPGLVGTAVSVVLWFTAVMLIIQPVLMSLWAAAGVYTS</sequence>
<organism evidence="2 3">
    <name type="scientific">Nonomuraea angiospora</name>
    <dbReference type="NCBI Taxonomy" id="46172"/>
    <lineage>
        <taxon>Bacteria</taxon>
        <taxon>Bacillati</taxon>
        <taxon>Actinomycetota</taxon>
        <taxon>Actinomycetes</taxon>
        <taxon>Streptosporangiales</taxon>
        <taxon>Streptosporangiaceae</taxon>
        <taxon>Nonomuraea</taxon>
    </lineage>
</organism>
<protein>
    <submittedName>
        <fullName evidence="2">Uncharacterized protein</fullName>
    </submittedName>
</protein>
<comment type="caution">
    <text evidence="2">The sequence shown here is derived from an EMBL/GenBank/DDBJ whole genome shotgun (WGS) entry which is preliminary data.</text>
</comment>
<keyword evidence="3" id="KW-1185">Reference proteome</keyword>
<evidence type="ECO:0000256" key="1">
    <source>
        <dbReference type="SAM" id="Phobius"/>
    </source>
</evidence>
<proteinExistence type="predicted"/>
<accession>A0ABR9MCV5</accession>
<dbReference type="EMBL" id="JADBEK010000001">
    <property type="protein sequence ID" value="MBE1590737.1"/>
    <property type="molecule type" value="Genomic_DNA"/>
</dbReference>
<gene>
    <name evidence="2" type="ORF">H4W80_008995</name>
</gene>
<name>A0ABR9MCV5_9ACTN</name>
<keyword evidence="1" id="KW-0812">Transmembrane</keyword>